<evidence type="ECO:0000313" key="2">
    <source>
        <dbReference type="Proteomes" id="UP001066276"/>
    </source>
</evidence>
<gene>
    <name evidence="1" type="ORF">NDU88_006837</name>
</gene>
<proteinExistence type="predicted"/>
<reference evidence="1" key="1">
    <citation type="journal article" date="2022" name="bioRxiv">
        <title>Sequencing and chromosome-scale assembly of the giantPleurodeles waltlgenome.</title>
        <authorList>
            <person name="Brown T."/>
            <person name="Elewa A."/>
            <person name="Iarovenko S."/>
            <person name="Subramanian E."/>
            <person name="Araus A.J."/>
            <person name="Petzold A."/>
            <person name="Susuki M."/>
            <person name="Suzuki K.-i.T."/>
            <person name="Hayashi T."/>
            <person name="Toyoda A."/>
            <person name="Oliveira C."/>
            <person name="Osipova E."/>
            <person name="Leigh N.D."/>
            <person name="Simon A."/>
            <person name="Yun M.H."/>
        </authorList>
    </citation>
    <scope>NUCLEOTIDE SEQUENCE</scope>
    <source>
        <strain evidence="1">20211129_DDA</strain>
        <tissue evidence="1">Liver</tissue>
    </source>
</reference>
<evidence type="ECO:0000313" key="1">
    <source>
        <dbReference type="EMBL" id="KAJ1211477.1"/>
    </source>
</evidence>
<name>A0AAV7WBW7_PLEWA</name>
<sequence>MRRRFRCCIAKERRHHKEPSGPCCGVVELRRCRLRGVCPLAPPAKSKFGDVTMLWGELTGLRSRHRVTGAAVESGVTNVGYMTIRFLSLRGCQRLQRCWASVDGGVIALQRGPRIQV</sequence>
<comment type="caution">
    <text evidence="1">The sequence shown here is derived from an EMBL/GenBank/DDBJ whole genome shotgun (WGS) entry which is preliminary data.</text>
</comment>
<organism evidence="1 2">
    <name type="scientific">Pleurodeles waltl</name>
    <name type="common">Iberian ribbed newt</name>
    <dbReference type="NCBI Taxonomy" id="8319"/>
    <lineage>
        <taxon>Eukaryota</taxon>
        <taxon>Metazoa</taxon>
        <taxon>Chordata</taxon>
        <taxon>Craniata</taxon>
        <taxon>Vertebrata</taxon>
        <taxon>Euteleostomi</taxon>
        <taxon>Amphibia</taxon>
        <taxon>Batrachia</taxon>
        <taxon>Caudata</taxon>
        <taxon>Salamandroidea</taxon>
        <taxon>Salamandridae</taxon>
        <taxon>Pleurodelinae</taxon>
        <taxon>Pleurodeles</taxon>
    </lineage>
</organism>
<dbReference type="AlphaFoldDB" id="A0AAV7WBW7"/>
<protein>
    <submittedName>
        <fullName evidence="1">Uncharacterized protein</fullName>
    </submittedName>
</protein>
<dbReference type="Proteomes" id="UP001066276">
    <property type="component" value="Chromosome 1_2"/>
</dbReference>
<accession>A0AAV7WBW7</accession>
<keyword evidence="2" id="KW-1185">Reference proteome</keyword>
<dbReference type="EMBL" id="JANPWB010000002">
    <property type="protein sequence ID" value="KAJ1211477.1"/>
    <property type="molecule type" value="Genomic_DNA"/>
</dbReference>